<dbReference type="SMART" id="SM00184">
    <property type="entry name" value="RING"/>
    <property type="match status" value="1"/>
</dbReference>
<keyword evidence="14" id="KW-1185">Reference proteome</keyword>
<evidence type="ECO:0000256" key="1">
    <source>
        <dbReference type="ARBA" id="ARBA00000900"/>
    </source>
</evidence>
<evidence type="ECO:0000313" key="14">
    <source>
        <dbReference type="Proteomes" id="UP000596742"/>
    </source>
</evidence>
<evidence type="ECO:0000256" key="3">
    <source>
        <dbReference type="ARBA" id="ARBA00009413"/>
    </source>
</evidence>
<dbReference type="PROSITE" id="PS51154">
    <property type="entry name" value="MACRO"/>
    <property type="match status" value="2"/>
</dbReference>
<name>A0A8B6FUW0_MYTGA</name>
<dbReference type="GO" id="GO:0005737">
    <property type="term" value="C:cytoplasm"/>
    <property type="evidence" value="ECO:0007669"/>
    <property type="project" value="UniProtKB-SubCell"/>
</dbReference>
<evidence type="ECO:0000256" key="10">
    <source>
        <dbReference type="SAM" id="MobiDB-lite"/>
    </source>
</evidence>
<dbReference type="SMART" id="SM00506">
    <property type="entry name" value="A1pp"/>
    <property type="match status" value="1"/>
</dbReference>
<dbReference type="CDD" id="cd02907">
    <property type="entry name" value="Macro_Af1521_BAL-like"/>
    <property type="match status" value="1"/>
</dbReference>
<dbReference type="Pfam" id="PF18102">
    <property type="entry name" value="DTC"/>
    <property type="match status" value="1"/>
</dbReference>
<keyword evidence="9" id="KW-0963">Cytoplasm</keyword>
<dbReference type="InterPro" id="IPR039396">
    <property type="entry name" value="Deltex_C"/>
</dbReference>
<evidence type="ECO:0000313" key="13">
    <source>
        <dbReference type="EMBL" id="VDI53901.1"/>
    </source>
</evidence>
<feature type="domain" description="RING-type" evidence="11">
    <location>
        <begin position="723"/>
        <end position="761"/>
    </location>
</feature>
<keyword evidence="13" id="KW-0012">Acyltransferase</keyword>
<dbReference type="GO" id="GO:0008270">
    <property type="term" value="F:zinc ion binding"/>
    <property type="evidence" value="ECO:0007669"/>
    <property type="project" value="UniProtKB-KW"/>
</dbReference>
<dbReference type="InterPro" id="IPR017907">
    <property type="entry name" value="Znf_RING_CS"/>
</dbReference>
<evidence type="ECO:0000256" key="9">
    <source>
        <dbReference type="RuleBase" id="RU367105"/>
    </source>
</evidence>
<dbReference type="InterPro" id="IPR002589">
    <property type="entry name" value="Macro_dom"/>
</dbReference>
<feature type="domain" description="Macro" evidence="12">
    <location>
        <begin position="185"/>
        <end position="372"/>
    </location>
</feature>
<dbReference type="Proteomes" id="UP000596742">
    <property type="component" value="Unassembled WGS sequence"/>
</dbReference>
<dbReference type="UniPathway" id="UPA00143"/>
<dbReference type="EMBL" id="UYJE01007341">
    <property type="protein sequence ID" value="VDI53901.1"/>
    <property type="molecule type" value="Genomic_DNA"/>
</dbReference>
<dbReference type="InterPro" id="IPR043472">
    <property type="entry name" value="Macro_dom-like"/>
</dbReference>
<dbReference type="Pfam" id="PF01661">
    <property type="entry name" value="Macro"/>
    <property type="match status" value="2"/>
</dbReference>
<evidence type="ECO:0000256" key="6">
    <source>
        <dbReference type="ARBA" id="ARBA00022771"/>
    </source>
</evidence>
<sequence>MATGGNIHIYGDPDKESLSVLDEVTGTEAVKLMSLFQLELKDDETKNPFKLQQIDKPPAIKILGKLNEKIFAKAVTEKWRDLIDTLHYGVISGYTDKTIVHVKMIIQRNVLEDKVLPRQCASPNEKMVRLFSKQDKYIALVKAAYDNPDPWAENPTTTSFSKELSKSQRRQKYDNVASFPSFDADMTLEFVTNEGLFVKVYKKPITRLNVDAIVNAANDTLGNYGGVADVISKAAGYDMEKECKELIRKYRKLGDAENKVTCAGNLRYKGIIHAVGPRWSNYHNKSDCLNVLLATVLNILISARREKFATVAMPPISSGIFAVPKRMCAAMYLKGIFEFSKRGHLDSLKEFHIIDIHNEVLDMINDWYTKYKKDPACIEIGAVLKSCESDHRRAFTRQSSGHHDERGNKKISDNLSESQRRKGQVGKEVMHARATDPRPSTTKVVPKFCGKTDILIYTGNVLQLEGIDVVVVSEDGLVKGEGGLSKALLNAGCDKYRKEHKKLKPVVKIWFLEHNQGTVLLTTGGDKLPFRHVLHAIIRRQNGEQEQVFQKKLQSTMYKVLLQANLLNFKSKKGINIALPMIGLGSKPSEEIIMWCCWSVKETIQKYLRTIPKVQIRIREIHLVNYTDNVTKLLQLYFSDEKHNTKPHPTGPIQRPHPRAGDRDKNTPLKGLTKDDTWRMDAKANKRQNVSQYMSTYMKKPKQIGNLNIVNDDVGDEDDSQTCVVCLCEMDDPVELNECKHVFCRECIMEVFGAKPSCPVCGAVYGNIYGDQPRNGCATVYIDDEALPGYSGKRTWVIYYDFPEGRQETFHPEPGKLYEGLKRRAFLPYNKEGTEVLNFLKRAFQQGLTFTIGTSRTSGKEGVITWNDIHHKTSKTGGPQKFGYPDPDYLTRVKDELASKGVSSD</sequence>
<dbReference type="PROSITE" id="PS00518">
    <property type="entry name" value="ZF_RING_1"/>
    <property type="match status" value="1"/>
</dbReference>
<evidence type="ECO:0000256" key="5">
    <source>
        <dbReference type="ARBA" id="ARBA00022723"/>
    </source>
</evidence>
<dbReference type="InterPro" id="IPR039399">
    <property type="entry name" value="Deltex_C_sf"/>
</dbReference>
<protein>
    <recommendedName>
        <fullName evidence="9">E3 ubiquitin-protein ligase</fullName>
        <ecNumber evidence="9">2.3.2.27</ecNumber>
    </recommendedName>
</protein>
<evidence type="ECO:0000256" key="7">
    <source>
        <dbReference type="ARBA" id="ARBA00022833"/>
    </source>
</evidence>
<dbReference type="GO" id="GO:0016567">
    <property type="term" value="P:protein ubiquitination"/>
    <property type="evidence" value="ECO:0007669"/>
    <property type="project" value="UniProtKB-UniRule"/>
</dbReference>
<dbReference type="GO" id="GO:0007219">
    <property type="term" value="P:Notch signaling pathway"/>
    <property type="evidence" value="ECO:0007669"/>
    <property type="project" value="InterPro"/>
</dbReference>
<evidence type="ECO:0000256" key="2">
    <source>
        <dbReference type="ARBA" id="ARBA00004906"/>
    </source>
</evidence>
<feature type="compositionally biased region" description="Basic and acidic residues" evidence="10">
    <location>
        <begin position="659"/>
        <end position="674"/>
    </location>
</feature>
<proteinExistence type="inferred from homology"/>
<organism evidence="13 14">
    <name type="scientific">Mytilus galloprovincialis</name>
    <name type="common">Mediterranean mussel</name>
    <dbReference type="NCBI Taxonomy" id="29158"/>
    <lineage>
        <taxon>Eukaryota</taxon>
        <taxon>Metazoa</taxon>
        <taxon>Spiralia</taxon>
        <taxon>Lophotrochozoa</taxon>
        <taxon>Mollusca</taxon>
        <taxon>Bivalvia</taxon>
        <taxon>Autobranchia</taxon>
        <taxon>Pteriomorphia</taxon>
        <taxon>Mytilida</taxon>
        <taxon>Mytiloidea</taxon>
        <taxon>Mytilidae</taxon>
        <taxon>Mytilinae</taxon>
        <taxon>Mytilus</taxon>
    </lineage>
</organism>
<dbReference type="InterPro" id="IPR001841">
    <property type="entry name" value="Znf_RING"/>
</dbReference>
<dbReference type="Gene3D" id="3.40.220.10">
    <property type="entry name" value="Leucine Aminopeptidase, subunit E, domain 1"/>
    <property type="match status" value="2"/>
</dbReference>
<comment type="pathway">
    <text evidence="2 9">Protein modification; protein ubiquitination.</text>
</comment>
<evidence type="ECO:0000256" key="4">
    <source>
        <dbReference type="ARBA" id="ARBA00022679"/>
    </source>
</evidence>
<keyword evidence="6 8" id="KW-0863">Zinc-finger</keyword>
<accession>A0A8B6FUW0</accession>
<dbReference type="GO" id="GO:0061630">
    <property type="term" value="F:ubiquitin protein ligase activity"/>
    <property type="evidence" value="ECO:0007669"/>
    <property type="project" value="UniProtKB-UniRule"/>
</dbReference>
<dbReference type="EC" id="2.3.2.27" evidence="9"/>
<comment type="caution">
    <text evidence="13">The sequence shown here is derived from an EMBL/GenBank/DDBJ whole genome shotgun (WGS) entry which is preliminary data.</text>
</comment>
<dbReference type="AlphaFoldDB" id="A0A8B6FUW0"/>
<dbReference type="InterPro" id="IPR013083">
    <property type="entry name" value="Znf_RING/FYVE/PHD"/>
</dbReference>
<reference evidence="13" key="1">
    <citation type="submission" date="2018-11" db="EMBL/GenBank/DDBJ databases">
        <authorList>
            <person name="Alioto T."/>
            <person name="Alioto T."/>
        </authorList>
    </citation>
    <scope>NUCLEOTIDE SEQUENCE</scope>
</reference>
<comment type="catalytic activity">
    <reaction evidence="1 9">
        <text>S-ubiquitinyl-[E2 ubiquitin-conjugating enzyme]-L-cysteine + [acceptor protein]-L-lysine = [E2 ubiquitin-conjugating enzyme]-L-cysteine + N(6)-ubiquitinyl-[acceptor protein]-L-lysine.</text>
        <dbReference type="EC" id="2.3.2.27"/>
    </reaction>
</comment>
<gene>
    <name evidence="13" type="ORF">MGAL_10B089463</name>
</gene>
<dbReference type="PANTHER" id="PTHR12622">
    <property type="entry name" value="DELTEX-RELATED"/>
    <property type="match status" value="1"/>
</dbReference>
<dbReference type="OrthoDB" id="6133115at2759"/>
<keyword evidence="4 9" id="KW-0808">Transferase</keyword>
<evidence type="ECO:0000256" key="8">
    <source>
        <dbReference type="PROSITE-ProRule" id="PRU00175"/>
    </source>
</evidence>
<dbReference type="CDD" id="cd09633">
    <property type="entry name" value="Deltex_C"/>
    <property type="match status" value="1"/>
</dbReference>
<keyword evidence="7 9" id="KW-0862">Zinc</keyword>
<evidence type="ECO:0000259" key="11">
    <source>
        <dbReference type="PROSITE" id="PS50089"/>
    </source>
</evidence>
<feature type="compositionally biased region" description="Basic and acidic residues" evidence="10">
    <location>
        <begin position="401"/>
        <end position="412"/>
    </location>
</feature>
<feature type="region of interest" description="Disordered" evidence="10">
    <location>
        <begin position="644"/>
        <end position="674"/>
    </location>
</feature>
<feature type="region of interest" description="Disordered" evidence="10">
    <location>
        <begin position="394"/>
        <end position="442"/>
    </location>
</feature>
<dbReference type="Pfam" id="PF13639">
    <property type="entry name" value="zf-RING_2"/>
    <property type="match status" value="1"/>
</dbReference>
<dbReference type="PROSITE" id="PS50089">
    <property type="entry name" value="ZF_RING_2"/>
    <property type="match status" value="1"/>
</dbReference>
<comment type="similarity">
    <text evidence="3 9">Belongs to the Deltex family.</text>
</comment>
<evidence type="ECO:0000259" key="12">
    <source>
        <dbReference type="PROSITE" id="PS51154"/>
    </source>
</evidence>
<feature type="domain" description="Macro" evidence="12">
    <location>
        <begin position="441"/>
        <end position="642"/>
    </location>
</feature>
<keyword evidence="5 9" id="KW-0479">Metal-binding</keyword>
<comment type="subcellular location">
    <subcellularLocation>
        <location evidence="9">Cytoplasm</location>
    </subcellularLocation>
</comment>
<dbReference type="SUPFAM" id="SSF52949">
    <property type="entry name" value="Macro domain-like"/>
    <property type="match status" value="2"/>
</dbReference>
<dbReference type="Gene3D" id="3.30.40.10">
    <property type="entry name" value="Zinc/RING finger domain, C3HC4 (zinc finger)"/>
    <property type="match status" value="1"/>
</dbReference>
<dbReference type="Gene3D" id="3.30.390.130">
    <property type="match status" value="1"/>
</dbReference>
<dbReference type="SUPFAM" id="SSF57850">
    <property type="entry name" value="RING/U-box"/>
    <property type="match status" value="1"/>
</dbReference>
<dbReference type="InterPro" id="IPR039398">
    <property type="entry name" value="Deltex_fam"/>
</dbReference>